<comment type="similarity">
    <text evidence="1">Belongs to the short-chain dehydrogenases/reductases (SDR) family.</text>
</comment>
<dbReference type="Gene3D" id="3.40.50.720">
    <property type="entry name" value="NAD(P)-binding Rossmann-like Domain"/>
    <property type="match status" value="1"/>
</dbReference>
<dbReference type="InterPro" id="IPR057326">
    <property type="entry name" value="KR_dom"/>
</dbReference>
<dbReference type="SMART" id="SM00822">
    <property type="entry name" value="PKS_KR"/>
    <property type="match status" value="1"/>
</dbReference>
<dbReference type="NCBIfam" id="NF005559">
    <property type="entry name" value="PRK07231.1"/>
    <property type="match status" value="1"/>
</dbReference>
<dbReference type="InterPro" id="IPR020904">
    <property type="entry name" value="Sc_DH/Rdtase_CS"/>
</dbReference>
<dbReference type="SUPFAM" id="SSF51735">
    <property type="entry name" value="NAD(P)-binding Rossmann-fold domains"/>
    <property type="match status" value="1"/>
</dbReference>
<sequence length="248" mass="26395">MTSPGFLLTEQWVTKVRLQGKVALVTGGGRGIGEAIVRRFAAEGAQVVFCSRRAAMGQEVESSVRAAGGDSYYVQCDVSKEDEVQRLIAETIQRYGHLNIVVNNAGIAPASPVESMESAAWREVMETNVTSMFLVSKYSIPELRRSGGGSIINLGSTFGTVGAPGSAAYAVSKAAAVNFSQSLAAELARDNIRVNALCPGGTETPFLRDWFASTGDAEGTERWLVDHHPIGRLGRPEEQANAALFLAS</sequence>
<evidence type="ECO:0000313" key="3">
    <source>
        <dbReference type="EMBL" id="EQD49068.1"/>
    </source>
</evidence>
<dbReference type="InterPro" id="IPR036291">
    <property type="entry name" value="NAD(P)-bd_dom_sf"/>
</dbReference>
<dbReference type="InterPro" id="IPR002347">
    <property type="entry name" value="SDR_fam"/>
</dbReference>
<dbReference type="GO" id="GO:0016616">
    <property type="term" value="F:oxidoreductase activity, acting on the CH-OH group of donors, NAD or NADP as acceptor"/>
    <property type="evidence" value="ECO:0007669"/>
    <property type="project" value="TreeGrafter"/>
</dbReference>
<dbReference type="AlphaFoldDB" id="T0ZWY3"/>
<gene>
    <name evidence="3" type="ORF">B1A_13829</name>
</gene>
<feature type="non-terminal residue" evidence="3">
    <location>
        <position position="248"/>
    </location>
</feature>
<dbReference type="PROSITE" id="PS00061">
    <property type="entry name" value="ADH_SHORT"/>
    <property type="match status" value="1"/>
</dbReference>
<accession>T0ZWY3</accession>
<proteinExistence type="inferred from homology"/>
<dbReference type="PRINTS" id="PR00080">
    <property type="entry name" value="SDRFAMILY"/>
</dbReference>
<dbReference type="PANTHER" id="PTHR42760">
    <property type="entry name" value="SHORT-CHAIN DEHYDROGENASES/REDUCTASES FAMILY MEMBER"/>
    <property type="match status" value="1"/>
</dbReference>
<dbReference type="FunFam" id="3.40.50.720:FF:000084">
    <property type="entry name" value="Short-chain dehydrogenase reductase"/>
    <property type="match status" value="1"/>
</dbReference>
<protein>
    <submittedName>
        <fullName evidence="3">Short-chain dehydrogenase/reductase SDR</fullName>
    </submittedName>
</protein>
<dbReference type="CDD" id="cd05233">
    <property type="entry name" value="SDR_c"/>
    <property type="match status" value="1"/>
</dbReference>
<comment type="caution">
    <text evidence="3">The sequence shown here is derived from an EMBL/GenBank/DDBJ whole genome shotgun (WGS) entry which is preliminary data.</text>
</comment>
<feature type="domain" description="Ketoreductase" evidence="2">
    <location>
        <begin position="21"/>
        <end position="210"/>
    </location>
</feature>
<reference evidence="3" key="2">
    <citation type="journal article" date="2014" name="ISME J.">
        <title>Microbial stratification in low pH oxic and suboxic macroscopic growths along an acid mine drainage.</title>
        <authorList>
            <person name="Mendez-Garcia C."/>
            <person name="Mesa V."/>
            <person name="Sprenger R.R."/>
            <person name="Richter M."/>
            <person name="Diez M.S."/>
            <person name="Solano J."/>
            <person name="Bargiela R."/>
            <person name="Golyshina O.V."/>
            <person name="Manteca A."/>
            <person name="Ramos J.L."/>
            <person name="Gallego J.R."/>
            <person name="Llorente I."/>
            <person name="Martins Dos Santos V.A."/>
            <person name="Jensen O.N."/>
            <person name="Pelaez A.I."/>
            <person name="Sanchez J."/>
            <person name="Ferrer M."/>
        </authorList>
    </citation>
    <scope>NUCLEOTIDE SEQUENCE</scope>
</reference>
<dbReference type="Pfam" id="PF00106">
    <property type="entry name" value="adh_short"/>
    <property type="match status" value="1"/>
</dbReference>
<name>T0ZWY3_9ZZZZ</name>
<reference evidence="3" key="1">
    <citation type="submission" date="2013-08" db="EMBL/GenBank/DDBJ databases">
        <authorList>
            <person name="Mendez C."/>
            <person name="Richter M."/>
            <person name="Ferrer M."/>
            <person name="Sanchez J."/>
        </authorList>
    </citation>
    <scope>NUCLEOTIDE SEQUENCE</scope>
</reference>
<organism evidence="3">
    <name type="scientific">mine drainage metagenome</name>
    <dbReference type="NCBI Taxonomy" id="410659"/>
    <lineage>
        <taxon>unclassified sequences</taxon>
        <taxon>metagenomes</taxon>
        <taxon>ecological metagenomes</taxon>
    </lineage>
</organism>
<evidence type="ECO:0000259" key="2">
    <source>
        <dbReference type="SMART" id="SM00822"/>
    </source>
</evidence>
<dbReference type="PRINTS" id="PR00081">
    <property type="entry name" value="GDHRDH"/>
</dbReference>
<dbReference type="EMBL" id="AUZX01010141">
    <property type="protein sequence ID" value="EQD49068.1"/>
    <property type="molecule type" value="Genomic_DNA"/>
</dbReference>
<evidence type="ECO:0000256" key="1">
    <source>
        <dbReference type="ARBA" id="ARBA00006484"/>
    </source>
</evidence>